<dbReference type="InterPro" id="IPR015813">
    <property type="entry name" value="Pyrv/PenolPyrv_kinase-like_dom"/>
</dbReference>
<dbReference type="Pfam" id="PF00311">
    <property type="entry name" value="PEPcase"/>
    <property type="match status" value="1"/>
</dbReference>
<dbReference type="GO" id="GO:0000287">
    <property type="term" value="F:magnesium ion binding"/>
    <property type="evidence" value="ECO:0007669"/>
    <property type="project" value="UniProtKB-UniRule"/>
</dbReference>
<dbReference type="InterPro" id="IPR022805">
    <property type="entry name" value="PEP_COase_bac/pln-type"/>
</dbReference>
<evidence type="ECO:0000256" key="2">
    <source>
        <dbReference type="ARBA" id="ARBA00003670"/>
    </source>
</evidence>
<comment type="catalytic activity">
    <reaction evidence="9 10">
        <text>oxaloacetate + phosphate = phosphoenolpyruvate + hydrogencarbonate</text>
        <dbReference type="Rhea" id="RHEA:28370"/>
        <dbReference type="ChEBI" id="CHEBI:16452"/>
        <dbReference type="ChEBI" id="CHEBI:17544"/>
        <dbReference type="ChEBI" id="CHEBI:43474"/>
        <dbReference type="ChEBI" id="CHEBI:58702"/>
        <dbReference type="EC" id="4.1.1.31"/>
    </reaction>
</comment>
<dbReference type="GO" id="GO:0005829">
    <property type="term" value="C:cytosol"/>
    <property type="evidence" value="ECO:0007669"/>
    <property type="project" value="TreeGrafter"/>
</dbReference>
<evidence type="ECO:0000256" key="12">
    <source>
        <dbReference type="PROSITE-ProRule" id="PRU10112"/>
    </source>
</evidence>
<evidence type="ECO:0000256" key="4">
    <source>
        <dbReference type="ARBA" id="ARBA00012305"/>
    </source>
</evidence>
<dbReference type="GO" id="GO:0006107">
    <property type="term" value="P:oxaloacetate metabolic process"/>
    <property type="evidence" value="ECO:0007669"/>
    <property type="project" value="UniProtKB-UniRule"/>
</dbReference>
<dbReference type="KEGG" id="vcw:GJQ55_10035"/>
<dbReference type="Proteomes" id="UP000596074">
    <property type="component" value="Chromosome"/>
</dbReference>
<dbReference type="GO" id="GO:0008964">
    <property type="term" value="F:phosphoenolpyruvate carboxylase activity"/>
    <property type="evidence" value="ECO:0007669"/>
    <property type="project" value="UniProtKB-UniRule"/>
</dbReference>
<evidence type="ECO:0000256" key="11">
    <source>
        <dbReference type="PROSITE-ProRule" id="PRU10111"/>
    </source>
</evidence>
<accession>A0A9X7UW77</accession>
<dbReference type="SUPFAM" id="SSF51621">
    <property type="entry name" value="Phosphoenolpyruvate/pyruvate domain"/>
    <property type="match status" value="1"/>
</dbReference>
<dbReference type="GO" id="GO:0006099">
    <property type="term" value="P:tricarboxylic acid cycle"/>
    <property type="evidence" value="ECO:0007669"/>
    <property type="project" value="InterPro"/>
</dbReference>
<dbReference type="RefSeq" id="WP_228344842.1">
    <property type="nucleotide sequence ID" value="NZ_CP046056.1"/>
</dbReference>
<evidence type="ECO:0000256" key="7">
    <source>
        <dbReference type="ARBA" id="ARBA00023239"/>
    </source>
</evidence>
<evidence type="ECO:0000256" key="10">
    <source>
        <dbReference type="HAMAP-Rule" id="MF_00595"/>
    </source>
</evidence>
<dbReference type="AlphaFoldDB" id="A0A9X7UW77"/>
<feature type="active site" evidence="10 11">
    <location>
        <position position="145"/>
    </location>
</feature>
<keyword evidence="7 10" id="KW-0456">Lyase</keyword>
<sequence>MSQTATQQLDPVLRDKVRILGSLLGQTIGDQYGAAMLEQIEQIRKQAKKARSGASAERDILLQLLQNLPDQSLVPVVRGFNQFLNLANIAEQQHSVSWRRQTTGTDDTDAMFSQLLDRLQQQGIDGAALSEQIAAANIELVLTAHPTEITRRTLIQKYDNIARLLQQRDDLRDDHPQLAALEQQLGELIDEIWHTDEIRQVRPTAVDEAKWGFAVIENSLWYAVPALLRDLDAELHRRGADPLPLTAAPVRFSSWMGGDRDGNPNVTSVVTREVLYLARWMAADLYLRDIEQLIAQLSMSQASAEFRHQYPQAGAEPYRSCLHQLRQQLEDTRSWAAARARGQDSERQPLLDPEALRQPLQHCYDSLVSVGSQRIADSHLLDTLRRIACFGLTLGKLDVRQESTRHSAVLAEICAWYNWGDYLSWSEDEKQEFLLRELASRRPLIPNRWTPSADTQEVLDTMQVLASDAGDGVSCYIISMAGEPSDILAVALLLQACGVRDHLPIVPLFETLSDLEQAPARMQKLWSVNWYRDYCQGHQQIMIGYSDSSKDAGQLAAVWAQYQVQEALAAVAADHTIRLRLFHGRGGSVGRGGGPAHRAILAQPPGSVRGGLRVTEQGEVIRFKYGLPDVARLNLKIYVAAVLEANLLPPQPPLPAWRSRMQQLAADGVASYRAMVRENPDFVRYFRAATPEQELGKLALGSRPARRKSGGGIESLRAIPWIFAWTQMRLMLPAWLGSDNALQQAVDNAGLDELRAMYQQWPFFRTYIDMLEMVVSKADTAIVQYYEARLVQAELQPLGSVLRQRLDNIRQLVLQVLQQDHLLQNNMALQQSMQVRNPYTDPLHYLQAELLYRERQEQEVISTEVERALKVTMAGIAAGMRNTG</sequence>
<dbReference type="PROSITE" id="PS00781">
    <property type="entry name" value="PEPCASE_1"/>
    <property type="match status" value="1"/>
</dbReference>
<comment type="cofactor">
    <cofactor evidence="1 10">
        <name>Mg(2+)</name>
        <dbReference type="ChEBI" id="CHEBI:18420"/>
    </cofactor>
</comment>
<name>A0A9X7UW77_9GAMM</name>
<evidence type="ECO:0000256" key="6">
    <source>
        <dbReference type="ARBA" id="ARBA00022842"/>
    </source>
</evidence>
<evidence type="ECO:0000256" key="1">
    <source>
        <dbReference type="ARBA" id="ARBA00001946"/>
    </source>
</evidence>
<dbReference type="PRINTS" id="PR00150">
    <property type="entry name" value="PEPCARBXLASE"/>
</dbReference>
<dbReference type="HAMAP" id="MF_00595">
    <property type="entry name" value="PEPcase_type1"/>
    <property type="match status" value="1"/>
</dbReference>
<evidence type="ECO:0000256" key="5">
    <source>
        <dbReference type="ARBA" id="ARBA00022419"/>
    </source>
</evidence>
<keyword evidence="14" id="KW-1185">Reference proteome</keyword>
<evidence type="ECO:0000313" key="14">
    <source>
        <dbReference type="Proteomes" id="UP000596074"/>
    </source>
</evidence>
<evidence type="ECO:0000313" key="13">
    <source>
        <dbReference type="EMBL" id="QQD24782.1"/>
    </source>
</evidence>
<dbReference type="PROSITE" id="PS00393">
    <property type="entry name" value="PEPCASE_2"/>
    <property type="match status" value="1"/>
</dbReference>
<dbReference type="InterPro" id="IPR021135">
    <property type="entry name" value="PEP_COase"/>
</dbReference>
<evidence type="ECO:0000256" key="9">
    <source>
        <dbReference type="ARBA" id="ARBA00048995"/>
    </source>
</evidence>
<protein>
    <recommendedName>
        <fullName evidence="5 10">Phosphoenolpyruvate carboxylase</fullName>
        <shortName evidence="10">PEPC</shortName>
        <shortName evidence="10">PEPCase</shortName>
        <ecNumber evidence="4 10">4.1.1.31</ecNumber>
    </recommendedName>
</protein>
<comment type="subunit">
    <text evidence="10">Homotetramer.</text>
</comment>
<organism evidence="13 14">
    <name type="scientific">Venatoribacter cucullus</name>
    <dbReference type="NCBI Taxonomy" id="2661630"/>
    <lineage>
        <taxon>Bacteria</taxon>
        <taxon>Pseudomonadati</taxon>
        <taxon>Pseudomonadota</taxon>
        <taxon>Gammaproteobacteria</taxon>
        <taxon>Oceanospirillales</taxon>
        <taxon>Oceanospirillaceae</taxon>
        <taxon>Venatoribacter</taxon>
    </lineage>
</organism>
<comment type="similarity">
    <text evidence="3 10">Belongs to the PEPCase type 1 family.</text>
</comment>
<keyword evidence="8 10" id="KW-0120">Carbon dioxide fixation</keyword>
<dbReference type="InterPro" id="IPR033129">
    <property type="entry name" value="PEPCASE_His_AS"/>
</dbReference>
<dbReference type="NCBIfam" id="NF000584">
    <property type="entry name" value="PRK00009.1"/>
    <property type="match status" value="1"/>
</dbReference>
<proteinExistence type="inferred from homology"/>
<reference evidence="13 14" key="1">
    <citation type="submission" date="2019-11" db="EMBL/GenBank/DDBJ databases">
        <title>Venatorbacter sp. nov. a predator of Campylobacter and other Gram-negative bacteria.</title>
        <authorList>
            <person name="Saeedi A."/>
            <person name="Cummings N.J."/>
            <person name="Connerton I.F."/>
            <person name="Connerton P.L."/>
        </authorList>
    </citation>
    <scope>NUCLEOTIDE SEQUENCE [LARGE SCALE GENOMIC DNA]</scope>
    <source>
        <strain evidence="13">XL5</strain>
    </source>
</reference>
<dbReference type="EMBL" id="CP046056">
    <property type="protein sequence ID" value="QQD24782.1"/>
    <property type="molecule type" value="Genomic_DNA"/>
</dbReference>
<dbReference type="PANTHER" id="PTHR30523:SF6">
    <property type="entry name" value="PHOSPHOENOLPYRUVATE CARBOXYLASE"/>
    <property type="match status" value="1"/>
</dbReference>
<dbReference type="GO" id="GO:0015977">
    <property type="term" value="P:carbon fixation"/>
    <property type="evidence" value="ECO:0007669"/>
    <property type="project" value="UniProtKB-UniRule"/>
</dbReference>
<dbReference type="Gene3D" id="1.20.1440.90">
    <property type="entry name" value="Phosphoenolpyruvate/pyruvate domain"/>
    <property type="match status" value="1"/>
</dbReference>
<feature type="active site" evidence="10 12">
    <location>
        <position position="550"/>
    </location>
</feature>
<dbReference type="InterPro" id="IPR018129">
    <property type="entry name" value="PEP_COase_Lys_AS"/>
</dbReference>
<gene>
    <name evidence="10" type="primary">ppc</name>
    <name evidence="13" type="ORF">GJQ55_10035</name>
</gene>
<dbReference type="EC" id="4.1.1.31" evidence="4 10"/>
<dbReference type="PANTHER" id="PTHR30523">
    <property type="entry name" value="PHOSPHOENOLPYRUVATE CARBOXYLASE"/>
    <property type="match status" value="1"/>
</dbReference>
<evidence type="ECO:0000256" key="8">
    <source>
        <dbReference type="ARBA" id="ARBA00023300"/>
    </source>
</evidence>
<keyword evidence="6 10" id="KW-0460">Magnesium</keyword>
<comment type="function">
    <text evidence="2 10">Forms oxaloacetate, a four-carbon dicarboxylic acid source for the tricarboxylic acid cycle.</text>
</comment>
<evidence type="ECO:0000256" key="3">
    <source>
        <dbReference type="ARBA" id="ARBA00008346"/>
    </source>
</evidence>